<reference evidence="3" key="1">
    <citation type="journal article" date="2020" name="Nature">
        <title>Giant virus diversity and host interactions through global metagenomics.</title>
        <authorList>
            <person name="Schulz F."/>
            <person name="Roux S."/>
            <person name="Paez-Espino D."/>
            <person name="Jungbluth S."/>
            <person name="Walsh D.A."/>
            <person name="Denef V.J."/>
            <person name="McMahon K.D."/>
            <person name="Konstantinidis K.T."/>
            <person name="Eloe-Fadrosh E.A."/>
            <person name="Kyrpides N.C."/>
            <person name="Woyke T."/>
        </authorList>
    </citation>
    <scope>NUCLEOTIDE SEQUENCE</scope>
    <source>
        <strain evidence="3">GVMAG-S-1101164-164</strain>
    </source>
</reference>
<evidence type="ECO:0000256" key="1">
    <source>
        <dbReference type="ARBA" id="ARBA00022679"/>
    </source>
</evidence>
<dbReference type="InterPro" id="IPR051091">
    <property type="entry name" value="O-Glucosyltr/Glycosyltrsf_90"/>
</dbReference>
<keyword evidence="1" id="KW-0808">Transferase</keyword>
<dbReference type="InterPro" id="IPR006598">
    <property type="entry name" value="CAP10"/>
</dbReference>
<dbReference type="PANTHER" id="PTHR12203:SF35">
    <property type="entry name" value="PROTEIN O-GLUCOSYLTRANSFERASE 1"/>
    <property type="match status" value="1"/>
</dbReference>
<dbReference type="SMART" id="SM00672">
    <property type="entry name" value="CAP10"/>
    <property type="match status" value="1"/>
</dbReference>
<evidence type="ECO:0000259" key="2">
    <source>
        <dbReference type="SMART" id="SM00672"/>
    </source>
</evidence>
<feature type="domain" description="Glycosyl transferase CAP10" evidence="2">
    <location>
        <begin position="119"/>
        <end position="369"/>
    </location>
</feature>
<dbReference type="GO" id="GO:0016740">
    <property type="term" value="F:transferase activity"/>
    <property type="evidence" value="ECO:0007669"/>
    <property type="project" value="UniProtKB-KW"/>
</dbReference>
<sequence length="370" mass="43113">MKKLRAYSDALEYLKPYASEKELQYPFSFSIQALETTLRYIIDLSYNCYILIGDTRELLKFEFATTSPLLKKHLTQKNSLSSSKRKTLKHKQWRIMQCVVKPFGVSEDDLFPRFLKSLSVPSGLFVLSLSDSNLLRKDFGEPYFGVSTRYTPPFLPMFAYSGHQDYWDIPIPTYDDIHFAMNPFEVKQIPWSEKQSKAVFRGGITGCGVTPETNQRIHLATKRNDLLDVGLVETSSKHLRFDPRHGLSELKAHVHKVPKLPMFTEQIKYKYILHVDGNVFAYRWLSSFLTGSLILRVKSRYVHWTDTFFKDGKHYISIAADLSDLNEKVNWCLHNDAACKRIAERSRKLAQMYLEKSFIESYFLRSLQRL</sequence>
<dbReference type="PANTHER" id="PTHR12203">
    <property type="entry name" value="KDEL LYS-ASP-GLU-LEU CONTAINING - RELATED"/>
    <property type="match status" value="1"/>
</dbReference>
<accession>A0A6C0JYF1</accession>
<proteinExistence type="predicted"/>
<dbReference type="AlphaFoldDB" id="A0A6C0JYF1"/>
<organism evidence="3">
    <name type="scientific">viral metagenome</name>
    <dbReference type="NCBI Taxonomy" id="1070528"/>
    <lineage>
        <taxon>unclassified sequences</taxon>
        <taxon>metagenomes</taxon>
        <taxon>organismal metagenomes</taxon>
    </lineage>
</organism>
<dbReference type="Pfam" id="PF05686">
    <property type="entry name" value="Glyco_transf_90"/>
    <property type="match status" value="1"/>
</dbReference>
<name>A0A6C0JYF1_9ZZZZ</name>
<dbReference type="EMBL" id="MN740746">
    <property type="protein sequence ID" value="QHU09856.1"/>
    <property type="molecule type" value="Genomic_DNA"/>
</dbReference>
<evidence type="ECO:0000313" key="3">
    <source>
        <dbReference type="EMBL" id="QHU09856.1"/>
    </source>
</evidence>
<protein>
    <recommendedName>
        <fullName evidence="2">Glycosyl transferase CAP10 domain-containing protein</fullName>
    </recommendedName>
</protein>